<reference evidence="1" key="2">
    <citation type="submission" date="2020-09" db="EMBL/GenBank/DDBJ databases">
        <authorList>
            <person name="Sun Q."/>
            <person name="Zhou Y."/>
        </authorList>
    </citation>
    <scope>NUCLEOTIDE SEQUENCE</scope>
    <source>
        <strain evidence="1">CGMCC 1.12153</strain>
    </source>
</reference>
<dbReference type="AlphaFoldDB" id="A0A917EVS1"/>
<evidence type="ECO:0008006" key="3">
    <source>
        <dbReference type="Google" id="ProtNLM"/>
    </source>
</evidence>
<organism evidence="1 2">
    <name type="scientific">Halobacillus andaensis</name>
    <dbReference type="NCBI Taxonomy" id="1176239"/>
    <lineage>
        <taxon>Bacteria</taxon>
        <taxon>Bacillati</taxon>
        <taxon>Bacillota</taxon>
        <taxon>Bacilli</taxon>
        <taxon>Bacillales</taxon>
        <taxon>Bacillaceae</taxon>
        <taxon>Halobacillus</taxon>
    </lineage>
</organism>
<protein>
    <recommendedName>
        <fullName evidence="3">Nudix hydrolase domain-containing protein</fullName>
    </recommendedName>
</protein>
<dbReference type="Gene3D" id="3.90.79.10">
    <property type="entry name" value="Nucleoside Triphosphate Pyrophosphohydrolase"/>
    <property type="match status" value="1"/>
</dbReference>
<dbReference type="SUPFAM" id="SSF55811">
    <property type="entry name" value="Nudix"/>
    <property type="match status" value="1"/>
</dbReference>
<sequence>MEETVKREVYEQTGVELGKMDLYDIYSEPDKDKIVSNGDQALLYKFFL</sequence>
<accession>A0A917EVS1</accession>
<name>A0A917EVS1_HALAA</name>
<proteinExistence type="predicted"/>
<reference evidence="1" key="1">
    <citation type="journal article" date="2014" name="Int. J. Syst. Evol. Microbiol.">
        <title>Complete genome sequence of Corynebacterium casei LMG S-19264T (=DSM 44701T), isolated from a smear-ripened cheese.</title>
        <authorList>
            <consortium name="US DOE Joint Genome Institute (JGI-PGF)"/>
            <person name="Walter F."/>
            <person name="Albersmeier A."/>
            <person name="Kalinowski J."/>
            <person name="Ruckert C."/>
        </authorList>
    </citation>
    <scope>NUCLEOTIDE SEQUENCE</scope>
    <source>
        <strain evidence="1">CGMCC 1.12153</strain>
    </source>
</reference>
<comment type="caution">
    <text evidence="1">The sequence shown here is derived from an EMBL/GenBank/DDBJ whole genome shotgun (WGS) entry which is preliminary data.</text>
</comment>
<evidence type="ECO:0000313" key="2">
    <source>
        <dbReference type="Proteomes" id="UP000660110"/>
    </source>
</evidence>
<keyword evidence="2" id="KW-1185">Reference proteome</keyword>
<dbReference type="Proteomes" id="UP000660110">
    <property type="component" value="Unassembled WGS sequence"/>
</dbReference>
<evidence type="ECO:0000313" key="1">
    <source>
        <dbReference type="EMBL" id="GGF23400.1"/>
    </source>
</evidence>
<dbReference type="InterPro" id="IPR015797">
    <property type="entry name" value="NUDIX_hydrolase-like_dom_sf"/>
</dbReference>
<dbReference type="EMBL" id="BMEL01000003">
    <property type="protein sequence ID" value="GGF23400.1"/>
    <property type="molecule type" value="Genomic_DNA"/>
</dbReference>
<gene>
    <name evidence="1" type="ORF">GCM10010954_22770</name>
</gene>